<comment type="caution">
    <text evidence="3">The sequence shown here is derived from an EMBL/GenBank/DDBJ whole genome shotgun (WGS) entry which is preliminary data.</text>
</comment>
<feature type="domain" description="Macro" evidence="2">
    <location>
        <begin position="8"/>
        <end position="195"/>
    </location>
</feature>
<protein>
    <recommendedName>
        <fullName evidence="2">Macro domain-containing protein</fullName>
    </recommendedName>
</protein>
<dbReference type="Gene3D" id="3.40.220.10">
    <property type="entry name" value="Leucine Aminopeptidase, subunit E, domain 1"/>
    <property type="match status" value="1"/>
</dbReference>
<sequence>MASSNRNSGIQSEFTYNHVSISVLQIDITTVNTDAIVNAANDRLEHGGGVAAAISTKGGYTIQSESSKYIKEHGRLKTGDAAVTSAGNLPCKYVIHAVGPIWRNGHHQEDELLESAIYKSLIKADEIKAKSIAIPAISSGIFGYPKPRCAVVMIRTVKKYIDERNSEECSLRDIRLTNFDYETTNLMEKQLEKFSANPNEEIILESLPQVNNEIRARKHNEEESKSEIRTNAVFPKGKKNVGDKKVDSKTDEKNSNDSRNCKCNLL</sequence>
<dbReference type="PROSITE" id="PS51154">
    <property type="entry name" value="MACRO"/>
    <property type="match status" value="1"/>
</dbReference>
<dbReference type="OrthoDB" id="6133115at2759"/>
<dbReference type="CDD" id="cd02907">
    <property type="entry name" value="Macro_Af1521_BAL-like"/>
    <property type="match status" value="1"/>
</dbReference>
<dbReference type="Proteomes" id="UP000187209">
    <property type="component" value="Unassembled WGS sequence"/>
</dbReference>
<keyword evidence="4" id="KW-1185">Reference proteome</keyword>
<dbReference type="SUPFAM" id="SSF52949">
    <property type="entry name" value="Macro domain-like"/>
    <property type="match status" value="1"/>
</dbReference>
<feature type="region of interest" description="Disordered" evidence="1">
    <location>
        <begin position="217"/>
        <end position="259"/>
    </location>
</feature>
<evidence type="ECO:0000313" key="3">
    <source>
        <dbReference type="EMBL" id="OMJ89912.1"/>
    </source>
</evidence>
<proteinExistence type="predicted"/>
<dbReference type="InterPro" id="IPR043472">
    <property type="entry name" value="Macro_dom-like"/>
</dbReference>
<dbReference type="PANTHER" id="PTHR11106:SF111">
    <property type="entry name" value="MACRO DOMAIN-CONTAINING PROTEIN"/>
    <property type="match status" value="1"/>
</dbReference>
<accession>A0A1R2CLM0</accession>
<dbReference type="AlphaFoldDB" id="A0A1R2CLM0"/>
<reference evidence="3 4" key="1">
    <citation type="submission" date="2016-11" db="EMBL/GenBank/DDBJ databases">
        <title>The macronuclear genome of Stentor coeruleus: a giant cell with tiny introns.</title>
        <authorList>
            <person name="Slabodnick M."/>
            <person name="Ruby J.G."/>
            <person name="Reiff S.B."/>
            <person name="Swart E.C."/>
            <person name="Gosai S."/>
            <person name="Prabakaran S."/>
            <person name="Witkowska E."/>
            <person name="Larue G.E."/>
            <person name="Fisher S."/>
            <person name="Freeman R.M."/>
            <person name="Gunawardena J."/>
            <person name="Chu W."/>
            <person name="Stover N.A."/>
            <person name="Gregory B.D."/>
            <person name="Nowacki M."/>
            <person name="Derisi J."/>
            <person name="Roy S.W."/>
            <person name="Marshall W.F."/>
            <person name="Sood P."/>
        </authorList>
    </citation>
    <scope>NUCLEOTIDE SEQUENCE [LARGE SCALE GENOMIC DNA]</scope>
    <source>
        <strain evidence="3">WM001</strain>
    </source>
</reference>
<feature type="compositionally biased region" description="Basic and acidic residues" evidence="1">
    <location>
        <begin position="219"/>
        <end position="228"/>
    </location>
</feature>
<dbReference type="Pfam" id="PF01661">
    <property type="entry name" value="Macro"/>
    <property type="match status" value="1"/>
</dbReference>
<organism evidence="3 4">
    <name type="scientific">Stentor coeruleus</name>
    <dbReference type="NCBI Taxonomy" id="5963"/>
    <lineage>
        <taxon>Eukaryota</taxon>
        <taxon>Sar</taxon>
        <taxon>Alveolata</taxon>
        <taxon>Ciliophora</taxon>
        <taxon>Postciliodesmatophora</taxon>
        <taxon>Heterotrichea</taxon>
        <taxon>Heterotrichida</taxon>
        <taxon>Stentoridae</taxon>
        <taxon>Stentor</taxon>
    </lineage>
</organism>
<dbReference type="PANTHER" id="PTHR11106">
    <property type="entry name" value="GANGLIOSIDE INDUCED DIFFERENTIATION ASSOCIATED PROTEIN 2-RELATED"/>
    <property type="match status" value="1"/>
</dbReference>
<dbReference type="SMART" id="SM00506">
    <property type="entry name" value="A1pp"/>
    <property type="match status" value="1"/>
</dbReference>
<dbReference type="InterPro" id="IPR002589">
    <property type="entry name" value="Macro_dom"/>
</dbReference>
<gene>
    <name evidence="3" type="ORF">SteCoe_7799</name>
</gene>
<dbReference type="EMBL" id="MPUH01000114">
    <property type="protein sequence ID" value="OMJ89912.1"/>
    <property type="molecule type" value="Genomic_DNA"/>
</dbReference>
<feature type="compositionally biased region" description="Basic and acidic residues" evidence="1">
    <location>
        <begin position="240"/>
        <end position="259"/>
    </location>
</feature>
<evidence type="ECO:0000259" key="2">
    <source>
        <dbReference type="PROSITE" id="PS51154"/>
    </source>
</evidence>
<evidence type="ECO:0000313" key="4">
    <source>
        <dbReference type="Proteomes" id="UP000187209"/>
    </source>
</evidence>
<evidence type="ECO:0000256" key="1">
    <source>
        <dbReference type="SAM" id="MobiDB-lite"/>
    </source>
</evidence>
<name>A0A1R2CLM0_9CILI</name>